<organism evidence="1 2">
    <name type="scientific">Petrolisthes manimaculis</name>
    <dbReference type="NCBI Taxonomy" id="1843537"/>
    <lineage>
        <taxon>Eukaryota</taxon>
        <taxon>Metazoa</taxon>
        <taxon>Ecdysozoa</taxon>
        <taxon>Arthropoda</taxon>
        <taxon>Crustacea</taxon>
        <taxon>Multicrustacea</taxon>
        <taxon>Malacostraca</taxon>
        <taxon>Eumalacostraca</taxon>
        <taxon>Eucarida</taxon>
        <taxon>Decapoda</taxon>
        <taxon>Pleocyemata</taxon>
        <taxon>Anomura</taxon>
        <taxon>Galatheoidea</taxon>
        <taxon>Porcellanidae</taxon>
        <taxon>Petrolisthes</taxon>
    </lineage>
</organism>
<name>A0AAE1TW32_9EUCA</name>
<dbReference type="AlphaFoldDB" id="A0AAE1TW32"/>
<reference evidence="1" key="1">
    <citation type="submission" date="2023-11" db="EMBL/GenBank/DDBJ databases">
        <title>Genome assemblies of two species of porcelain crab, Petrolisthes cinctipes and Petrolisthes manimaculis (Anomura: Porcellanidae).</title>
        <authorList>
            <person name="Angst P."/>
        </authorList>
    </citation>
    <scope>NUCLEOTIDE SEQUENCE</scope>
    <source>
        <strain evidence="1">PB745_02</strain>
        <tissue evidence="1">Gill</tissue>
    </source>
</reference>
<evidence type="ECO:0000313" key="2">
    <source>
        <dbReference type="Proteomes" id="UP001292094"/>
    </source>
</evidence>
<protein>
    <submittedName>
        <fullName evidence="1">Uncharacterized protein</fullName>
    </submittedName>
</protein>
<keyword evidence="2" id="KW-1185">Reference proteome</keyword>
<comment type="caution">
    <text evidence="1">The sequence shown here is derived from an EMBL/GenBank/DDBJ whole genome shotgun (WGS) entry which is preliminary data.</text>
</comment>
<evidence type="ECO:0000313" key="1">
    <source>
        <dbReference type="EMBL" id="KAK4299897.1"/>
    </source>
</evidence>
<dbReference type="Proteomes" id="UP001292094">
    <property type="component" value="Unassembled WGS sequence"/>
</dbReference>
<accession>A0AAE1TW32</accession>
<proteinExistence type="predicted"/>
<dbReference type="EMBL" id="JAWZYT010003156">
    <property type="protein sequence ID" value="KAK4299897.1"/>
    <property type="molecule type" value="Genomic_DNA"/>
</dbReference>
<gene>
    <name evidence="1" type="ORF">Pmani_027851</name>
</gene>
<sequence length="115" mass="12756">MCLLCPRLQRTELTFPGWCLAFPLGIAVNLTFDLCGGGVEDTVRYTAAVANRTRGSECDSLSLQLHHMQWDTLFNFPDKISDGHKEEYGLRSGSDVCGVRMVSWAIVGRNACELD</sequence>